<proteinExistence type="predicted"/>
<evidence type="ECO:0000313" key="9">
    <source>
        <dbReference type="EMBL" id="MEJ5976710.1"/>
    </source>
</evidence>
<evidence type="ECO:0000256" key="4">
    <source>
        <dbReference type="ARBA" id="ARBA00022692"/>
    </source>
</evidence>
<comment type="caution">
    <text evidence="9">The sequence shown here is derived from an EMBL/GenBank/DDBJ whole genome shotgun (WGS) entry which is preliminary data.</text>
</comment>
<dbReference type="PANTHER" id="PTHR43867:SF2">
    <property type="entry name" value="CELLULOSE SYNTHASE CATALYTIC SUBUNIT A [UDP-FORMING]"/>
    <property type="match status" value="1"/>
</dbReference>
<keyword evidence="6 7" id="KW-0472">Membrane</keyword>
<dbReference type="InterPro" id="IPR001173">
    <property type="entry name" value="Glyco_trans_2-like"/>
</dbReference>
<evidence type="ECO:0000259" key="8">
    <source>
        <dbReference type="Pfam" id="PF13632"/>
    </source>
</evidence>
<feature type="transmembrane region" description="Helical" evidence="7">
    <location>
        <begin position="6"/>
        <end position="27"/>
    </location>
</feature>
<dbReference type="Pfam" id="PF13632">
    <property type="entry name" value="Glyco_trans_2_3"/>
    <property type="match status" value="1"/>
</dbReference>
<dbReference type="Proteomes" id="UP001361239">
    <property type="component" value="Unassembled WGS sequence"/>
</dbReference>
<evidence type="ECO:0000256" key="6">
    <source>
        <dbReference type="ARBA" id="ARBA00023136"/>
    </source>
</evidence>
<dbReference type="EMBL" id="JBBHJZ010000002">
    <property type="protein sequence ID" value="MEJ5976710.1"/>
    <property type="molecule type" value="Genomic_DNA"/>
</dbReference>
<keyword evidence="5 7" id="KW-1133">Transmembrane helix</keyword>
<evidence type="ECO:0000256" key="5">
    <source>
        <dbReference type="ARBA" id="ARBA00022989"/>
    </source>
</evidence>
<dbReference type="RefSeq" id="WP_339586672.1">
    <property type="nucleotide sequence ID" value="NZ_JBBHJZ010000002.1"/>
</dbReference>
<feature type="transmembrane region" description="Helical" evidence="7">
    <location>
        <begin position="420"/>
        <end position="443"/>
    </location>
</feature>
<keyword evidence="10" id="KW-1185">Reference proteome</keyword>
<feature type="domain" description="Glycosyltransferase 2-like" evidence="8">
    <location>
        <begin position="180"/>
        <end position="386"/>
    </location>
</feature>
<evidence type="ECO:0000256" key="7">
    <source>
        <dbReference type="SAM" id="Phobius"/>
    </source>
</evidence>
<evidence type="ECO:0000256" key="1">
    <source>
        <dbReference type="ARBA" id="ARBA00004141"/>
    </source>
</evidence>
<keyword evidence="2" id="KW-0328">Glycosyltransferase</keyword>
<reference evidence="9 10" key="1">
    <citation type="submission" date="2024-03" db="EMBL/GenBank/DDBJ databases">
        <authorList>
            <person name="Jo J.-H."/>
        </authorList>
    </citation>
    <scope>NUCLEOTIDE SEQUENCE [LARGE SCALE GENOMIC DNA]</scope>
    <source>
        <strain evidence="9 10">PS1R-30</strain>
    </source>
</reference>
<gene>
    <name evidence="9" type="ORF">WG901_08695</name>
</gene>
<name>A0ABU8RUC8_9SPHN</name>
<dbReference type="InterPro" id="IPR029044">
    <property type="entry name" value="Nucleotide-diphossugar_trans"/>
</dbReference>
<keyword evidence="4 7" id="KW-0812">Transmembrane</keyword>
<evidence type="ECO:0000313" key="10">
    <source>
        <dbReference type="Proteomes" id="UP001361239"/>
    </source>
</evidence>
<dbReference type="SUPFAM" id="SSF53448">
    <property type="entry name" value="Nucleotide-diphospho-sugar transferases"/>
    <property type="match status" value="1"/>
</dbReference>
<evidence type="ECO:0000256" key="3">
    <source>
        <dbReference type="ARBA" id="ARBA00022679"/>
    </source>
</evidence>
<accession>A0ABU8RUC8</accession>
<protein>
    <submittedName>
        <fullName evidence="9">Glycosyltransferase family 2 protein</fullName>
    </submittedName>
</protein>
<feature type="transmembrane region" description="Helical" evidence="7">
    <location>
        <begin position="339"/>
        <end position="364"/>
    </location>
</feature>
<keyword evidence="3" id="KW-0808">Transferase</keyword>
<comment type="subcellular location">
    <subcellularLocation>
        <location evidence="1">Membrane</location>
        <topology evidence="1">Multi-pass membrane protein</topology>
    </subcellularLocation>
</comment>
<dbReference type="PANTHER" id="PTHR43867">
    <property type="entry name" value="CELLULOSE SYNTHASE CATALYTIC SUBUNIT A [UDP-FORMING]"/>
    <property type="match status" value="1"/>
</dbReference>
<dbReference type="InterPro" id="IPR050321">
    <property type="entry name" value="Glycosyltr_2/OpgH_subfam"/>
</dbReference>
<feature type="transmembrane region" description="Helical" evidence="7">
    <location>
        <begin position="376"/>
        <end position="399"/>
    </location>
</feature>
<sequence length="481" mass="55475">MSDSLLTTILVVLFIASQVLYLCSFFVEGYFYTRPVNWVDEEEAIPPGETLPYIVLLYPVLRELETTMRTTFKALAKLDYPADRFEIVAIPNHDDASTIDSLERLSEEFTFLKVMPIPPTSDPSWEVVWAQWESNPKAYWWHAGNRAKQRDLPAKKTRQMIYAFYQIADRRGGGEDFLLNYIDADSAPAPNHFLSGARGIRHYDVLQSTNVAGNLNSSLAASFHAFDHMIWDGRKYAHMTANGRHPFWVLGKGLFFKGSDLVALGGFNPWTAIEDPEVGMRFWKNGRRLGMIATPLIEEVPETFGHGITQRKRWVAGFFQSLTTPLKAMDFTFTEKLRAWLNFAPCLSLAFNIVGLPVGIWALVTWINGTGPLPEWTYVLAGINMAIYVIMMGSQYWLTWKRTKLVLDRKRDRLYYILRVNPLFIWIWWFIWLVPLWIGWGMYRRDHGLTWERTEKIDANAELVRRRLGETSRSSPPGRAV</sequence>
<organism evidence="9 10">
    <name type="scientific">Novosphingobium anseongense</name>
    <dbReference type="NCBI Taxonomy" id="3133436"/>
    <lineage>
        <taxon>Bacteria</taxon>
        <taxon>Pseudomonadati</taxon>
        <taxon>Pseudomonadota</taxon>
        <taxon>Alphaproteobacteria</taxon>
        <taxon>Sphingomonadales</taxon>
        <taxon>Sphingomonadaceae</taxon>
        <taxon>Novosphingobium</taxon>
    </lineage>
</organism>
<evidence type="ECO:0000256" key="2">
    <source>
        <dbReference type="ARBA" id="ARBA00022676"/>
    </source>
</evidence>
<dbReference type="Gene3D" id="3.90.550.10">
    <property type="entry name" value="Spore Coat Polysaccharide Biosynthesis Protein SpsA, Chain A"/>
    <property type="match status" value="1"/>
</dbReference>